<accession>A0A1W6L8B6</accession>
<dbReference type="OrthoDB" id="835336at2"/>
<dbReference type="KEGG" id="rgu:A4W93_11525"/>
<dbReference type="STRING" id="946333.A4W93_11525"/>
<name>A0A1W6L8B6_9BURK</name>
<dbReference type="AlphaFoldDB" id="A0A1W6L8B6"/>
<proteinExistence type="predicted"/>
<dbReference type="Pfam" id="PF13704">
    <property type="entry name" value="Glyco_tranf_2_4"/>
    <property type="match status" value="1"/>
</dbReference>
<evidence type="ECO:0000313" key="1">
    <source>
        <dbReference type="EMBL" id="ARN20472.1"/>
    </source>
</evidence>
<sequence length="372" mass="41358">MATVYRVGPDNDIALKLDRVSFDPRSHRLVIEADGRAYRLAVTGMGEGGWIRLDDAAFAVERVLVAHRDAQLVLAITDAAHASRLATEPLAFHQSFFAPLVDFNAVPLPGFSVAPYVPPAQLAVCTHVYDDPTMLRVWERHYARFVPNEHLYVIDHGSTTPAREVLQPATQLVRLPRGAADQANIAQFCNGFQRFLLTQYRWVIHVDVDELLVPQDGFDAFVARLAADPGPPRIVEPAHATDLVQHPDLEAPVDLSAPLTSQRRFLVPNAEYLKPALVSRPATWGPGFHYAVESFAVVSDPLLWMVHLAKADVGLCVERNRKWLGTPRSATDQVRVDHTHRRGDEGQTREAFLALLAGRSVLQVPGWMRGMF</sequence>
<keyword evidence="2" id="KW-1185">Reference proteome</keyword>
<organism evidence="1 2">
    <name type="scientific">Piscinibacter gummiphilus</name>
    <dbReference type="NCBI Taxonomy" id="946333"/>
    <lineage>
        <taxon>Bacteria</taxon>
        <taxon>Pseudomonadati</taxon>
        <taxon>Pseudomonadota</taxon>
        <taxon>Betaproteobacteria</taxon>
        <taxon>Burkholderiales</taxon>
        <taxon>Sphaerotilaceae</taxon>
        <taxon>Piscinibacter</taxon>
    </lineage>
</organism>
<dbReference type="RefSeq" id="WP_085750750.1">
    <property type="nucleotide sequence ID" value="NZ_BSPR01000023.1"/>
</dbReference>
<evidence type="ECO:0000313" key="2">
    <source>
        <dbReference type="Proteomes" id="UP000193427"/>
    </source>
</evidence>
<gene>
    <name evidence="1" type="ORF">A4W93_11525</name>
</gene>
<dbReference type="EMBL" id="CP015118">
    <property type="protein sequence ID" value="ARN20472.1"/>
    <property type="molecule type" value="Genomic_DNA"/>
</dbReference>
<dbReference type="Proteomes" id="UP000193427">
    <property type="component" value="Chromosome"/>
</dbReference>
<reference evidence="1 2" key="1">
    <citation type="submission" date="2016-04" db="EMBL/GenBank/DDBJ databases">
        <title>Complete genome sequence of natural rubber-degrading, novel Gram-negative bacterium, Rhizobacter gummiphilus strain NS21.</title>
        <authorList>
            <person name="Tabata M."/>
            <person name="Kasai D."/>
            <person name="Fukuda M."/>
        </authorList>
    </citation>
    <scope>NUCLEOTIDE SEQUENCE [LARGE SCALE GENOMIC DNA]</scope>
    <source>
        <strain evidence="1 2">NS21</strain>
    </source>
</reference>
<protein>
    <submittedName>
        <fullName evidence="1">Uncharacterized protein</fullName>
    </submittedName>
</protein>